<reference evidence="6" key="1">
    <citation type="submission" date="2020-11" db="EMBL/GenBank/DDBJ databases">
        <authorList>
            <person name="Tran Van P."/>
        </authorList>
    </citation>
    <scope>NUCLEOTIDE SEQUENCE</scope>
</reference>
<keyword evidence="3" id="KW-0378">Hydrolase</keyword>
<organism evidence="6">
    <name type="scientific">Darwinula stevensoni</name>
    <dbReference type="NCBI Taxonomy" id="69355"/>
    <lineage>
        <taxon>Eukaryota</taxon>
        <taxon>Metazoa</taxon>
        <taxon>Ecdysozoa</taxon>
        <taxon>Arthropoda</taxon>
        <taxon>Crustacea</taxon>
        <taxon>Oligostraca</taxon>
        <taxon>Ostracoda</taxon>
        <taxon>Podocopa</taxon>
        <taxon>Podocopida</taxon>
        <taxon>Darwinulocopina</taxon>
        <taxon>Darwinuloidea</taxon>
        <taxon>Darwinulidae</taxon>
        <taxon>Darwinula</taxon>
    </lineage>
</organism>
<dbReference type="EMBL" id="LR902468">
    <property type="protein sequence ID" value="CAD7250594.1"/>
    <property type="molecule type" value="Genomic_DNA"/>
</dbReference>
<dbReference type="CDD" id="cd07722">
    <property type="entry name" value="LACTB2-like_MBL-fold"/>
    <property type="match status" value="1"/>
</dbReference>
<dbReference type="GO" id="GO:0046872">
    <property type="term" value="F:metal ion binding"/>
    <property type="evidence" value="ECO:0007669"/>
    <property type="project" value="UniProtKB-KW"/>
</dbReference>
<dbReference type="InterPro" id="IPR036388">
    <property type="entry name" value="WH-like_DNA-bd_sf"/>
</dbReference>
<dbReference type="Gene3D" id="1.10.10.10">
    <property type="entry name" value="Winged helix-like DNA-binding domain superfamily/Winged helix DNA-binding domain"/>
    <property type="match status" value="1"/>
</dbReference>
<keyword evidence="4" id="KW-0862">Zinc</keyword>
<dbReference type="InterPro" id="IPR050662">
    <property type="entry name" value="Sec-metab_biosynth-thioest"/>
</dbReference>
<dbReference type="OrthoDB" id="17458at2759"/>
<dbReference type="SUPFAM" id="SSF56281">
    <property type="entry name" value="Metallo-hydrolase/oxidoreductase"/>
    <property type="match status" value="1"/>
</dbReference>
<gene>
    <name evidence="6" type="ORF">DSTB1V02_LOCUS10365</name>
</gene>
<comment type="similarity">
    <text evidence="1">Belongs to the metallo-beta-lactamase superfamily. Glyoxalase II family.</text>
</comment>
<dbReference type="Pfam" id="PF00753">
    <property type="entry name" value="Lactamase_B"/>
    <property type="match status" value="1"/>
</dbReference>
<dbReference type="InterPro" id="IPR036866">
    <property type="entry name" value="RibonucZ/Hydroxyglut_hydro"/>
</dbReference>
<dbReference type="GO" id="GO:0031123">
    <property type="term" value="P:RNA 3'-end processing"/>
    <property type="evidence" value="ECO:0007669"/>
    <property type="project" value="UniProtKB-ARBA"/>
</dbReference>
<dbReference type="InterPro" id="IPR001279">
    <property type="entry name" value="Metallo-B-lactamas"/>
</dbReference>
<dbReference type="EMBL" id="CAJPEV010002951">
    <property type="protein sequence ID" value="CAG0898517.1"/>
    <property type="molecule type" value="Genomic_DNA"/>
</dbReference>
<accession>A0A7R9AAW0</accession>
<protein>
    <recommendedName>
        <fullName evidence="5">Metallo-beta-lactamase domain-containing protein</fullName>
    </recommendedName>
</protein>
<dbReference type="SMART" id="SM00849">
    <property type="entry name" value="Lactamase_B"/>
    <property type="match status" value="1"/>
</dbReference>
<name>A0A7R9AAW0_9CRUS</name>
<proteinExistence type="inferred from homology"/>
<evidence type="ECO:0000256" key="1">
    <source>
        <dbReference type="ARBA" id="ARBA00006759"/>
    </source>
</evidence>
<dbReference type="GO" id="GO:0016787">
    <property type="term" value="F:hydrolase activity"/>
    <property type="evidence" value="ECO:0007669"/>
    <property type="project" value="UniProtKB-KW"/>
</dbReference>
<dbReference type="AlphaFoldDB" id="A0A7R9AAW0"/>
<evidence type="ECO:0000256" key="4">
    <source>
        <dbReference type="ARBA" id="ARBA00022833"/>
    </source>
</evidence>
<evidence type="ECO:0000313" key="6">
    <source>
        <dbReference type="EMBL" id="CAD7250594.1"/>
    </source>
</evidence>
<feature type="domain" description="Metallo-beta-lactamase" evidence="5">
    <location>
        <begin position="4"/>
        <end position="169"/>
    </location>
</feature>
<keyword evidence="7" id="KW-1185">Reference proteome</keyword>
<evidence type="ECO:0000313" key="7">
    <source>
        <dbReference type="Proteomes" id="UP000677054"/>
    </source>
</evidence>
<dbReference type="PANTHER" id="PTHR23131">
    <property type="entry name" value="ENDORIBONUCLEASE LACTB2"/>
    <property type="match status" value="1"/>
</dbReference>
<keyword evidence="2" id="KW-0479">Metal-binding</keyword>
<dbReference type="PANTHER" id="PTHR23131:SF0">
    <property type="entry name" value="ENDORIBONUCLEASE LACTB2"/>
    <property type="match status" value="1"/>
</dbReference>
<dbReference type="InterPro" id="IPR041516">
    <property type="entry name" value="LACTB2_WH"/>
</dbReference>
<dbReference type="Pfam" id="PF17778">
    <property type="entry name" value="WHD_BLACT"/>
    <property type="match status" value="1"/>
</dbReference>
<evidence type="ECO:0000256" key="2">
    <source>
        <dbReference type="ARBA" id="ARBA00022723"/>
    </source>
</evidence>
<dbReference type="Gene3D" id="3.60.15.10">
    <property type="entry name" value="Ribonuclease Z/Hydroxyacylglutathione hydrolase-like"/>
    <property type="match status" value="1"/>
</dbReference>
<sequence length="263" mass="29888">MEREDAQGKERILLDTGEGDKKNYLQNLKNVLAEEKASLGQILISHWHPDHIGGAREVLREFGLSDKECKVSKYPEKTEADKERGIYGIDLDFLQDGQHITTEDASLRTIYTPGHTVDHVVFQLEEENALFSGDCILGETPAVFEDYVEYMKSLERILQLQPSRIYPGHGPVVENAVKRIQTYIEHRQIREQQYLEAIKSKHDHGITSMEIVEVVYPGLDEALKTAAENNVLVQLGKLLAEGRVLCSEERWFLVNASLDSSRL</sequence>
<evidence type="ECO:0000259" key="5">
    <source>
        <dbReference type="SMART" id="SM00849"/>
    </source>
</evidence>
<dbReference type="InterPro" id="IPR047921">
    <property type="entry name" value="LACTB2-like_MBL-fold"/>
</dbReference>
<dbReference type="FunFam" id="3.60.15.10:FF:000041">
    <property type="entry name" value="Metallo-beta-lactamase domain protein"/>
    <property type="match status" value="1"/>
</dbReference>
<evidence type="ECO:0000256" key="3">
    <source>
        <dbReference type="ARBA" id="ARBA00022801"/>
    </source>
</evidence>
<dbReference type="Proteomes" id="UP000677054">
    <property type="component" value="Unassembled WGS sequence"/>
</dbReference>